<protein>
    <submittedName>
        <fullName evidence="2">Uncharacterized protein</fullName>
    </submittedName>
</protein>
<organism evidence="2 3">
    <name type="scientific">Eumeta variegata</name>
    <name type="common">Bagworm moth</name>
    <name type="synonym">Eumeta japonica</name>
    <dbReference type="NCBI Taxonomy" id="151549"/>
    <lineage>
        <taxon>Eukaryota</taxon>
        <taxon>Metazoa</taxon>
        <taxon>Ecdysozoa</taxon>
        <taxon>Arthropoda</taxon>
        <taxon>Hexapoda</taxon>
        <taxon>Insecta</taxon>
        <taxon>Pterygota</taxon>
        <taxon>Neoptera</taxon>
        <taxon>Endopterygota</taxon>
        <taxon>Lepidoptera</taxon>
        <taxon>Glossata</taxon>
        <taxon>Ditrysia</taxon>
        <taxon>Tineoidea</taxon>
        <taxon>Psychidae</taxon>
        <taxon>Oiketicinae</taxon>
        <taxon>Eumeta</taxon>
    </lineage>
</organism>
<keyword evidence="3" id="KW-1185">Reference proteome</keyword>
<sequence>MVESLNEFFSSPIKRLAACPREQHQAARLYVVTALVTLKGRQRPPARAGNNNNNNTRTNTDEAETTASPDLK</sequence>
<proteinExistence type="predicted"/>
<evidence type="ECO:0000313" key="2">
    <source>
        <dbReference type="EMBL" id="GBP14363.1"/>
    </source>
</evidence>
<comment type="caution">
    <text evidence="2">The sequence shown here is derived from an EMBL/GenBank/DDBJ whole genome shotgun (WGS) entry which is preliminary data.</text>
</comment>
<name>A0A4C1TIM1_EUMVA</name>
<dbReference type="Proteomes" id="UP000299102">
    <property type="component" value="Unassembled WGS sequence"/>
</dbReference>
<reference evidence="2 3" key="1">
    <citation type="journal article" date="2019" name="Commun. Biol.">
        <title>The bagworm genome reveals a unique fibroin gene that provides high tensile strength.</title>
        <authorList>
            <person name="Kono N."/>
            <person name="Nakamura H."/>
            <person name="Ohtoshi R."/>
            <person name="Tomita M."/>
            <person name="Numata K."/>
            <person name="Arakawa K."/>
        </authorList>
    </citation>
    <scope>NUCLEOTIDE SEQUENCE [LARGE SCALE GENOMIC DNA]</scope>
</reference>
<feature type="region of interest" description="Disordered" evidence="1">
    <location>
        <begin position="39"/>
        <end position="72"/>
    </location>
</feature>
<evidence type="ECO:0000256" key="1">
    <source>
        <dbReference type="SAM" id="MobiDB-lite"/>
    </source>
</evidence>
<dbReference type="EMBL" id="BGZK01000063">
    <property type="protein sequence ID" value="GBP14363.1"/>
    <property type="molecule type" value="Genomic_DNA"/>
</dbReference>
<accession>A0A4C1TIM1</accession>
<evidence type="ECO:0000313" key="3">
    <source>
        <dbReference type="Proteomes" id="UP000299102"/>
    </source>
</evidence>
<gene>
    <name evidence="2" type="ORF">EVAR_92357_1</name>
</gene>
<dbReference type="AlphaFoldDB" id="A0A4C1TIM1"/>